<proteinExistence type="inferred from homology"/>
<accession>A0ABV8ED23</accession>
<organism evidence="4 5">
    <name type="scientific">Rhizobium lemnae</name>
    <dbReference type="NCBI Taxonomy" id="1214924"/>
    <lineage>
        <taxon>Bacteria</taxon>
        <taxon>Pseudomonadati</taxon>
        <taxon>Pseudomonadota</taxon>
        <taxon>Alphaproteobacteria</taxon>
        <taxon>Hyphomicrobiales</taxon>
        <taxon>Rhizobiaceae</taxon>
        <taxon>Rhizobium/Agrobacterium group</taxon>
        <taxon>Rhizobium</taxon>
    </lineage>
</organism>
<dbReference type="PANTHER" id="PTHR20854:SF4">
    <property type="entry name" value="INOSITOL-1-MONOPHOSPHATASE-RELATED"/>
    <property type="match status" value="1"/>
</dbReference>
<dbReference type="Gene3D" id="3.40.190.80">
    <property type="match status" value="1"/>
</dbReference>
<dbReference type="InterPro" id="IPR020550">
    <property type="entry name" value="Inositol_monophosphatase_CS"/>
</dbReference>
<reference evidence="5" key="1">
    <citation type="journal article" date="2019" name="Int. J. Syst. Evol. Microbiol.">
        <title>The Global Catalogue of Microorganisms (GCM) 10K type strain sequencing project: providing services to taxonomists for standard genome sequencing and annotation.</title>
        <authorList>
            <consortium name="The Broad Institute Genomics Platform"/>
            <consortium name="The Broad Institute Genome Sequencing Center for Infectious Disease"/>
            <person name="Wu L."/>
            <person name="Ma J."/>
        </authorList>
    </citation>
    <scope>NUCLEOTIDE SEQUENCE [LARGE SCALE GENOMIC DNA]</scope>
    <source>
        <strain evidence="5">TBRC 5781</strain>
    </source>
</reference>
<evidence type="ECO:0000256" key="2">
    <source>
        <dbReference type="ARBA" id="ARBA00022723"/>
    </source>
</evidence>
<dbReference type="RefSeq" id="WP_247262342.1">
    <property type="nucleotide sequence ID" value="NZ_JALJQZ010000045.1"/>
</dbReference>
<evidence type="ECO:0000256" key="1">
    <source>
        <dbReference type="ARBA" id="ARBA00009759"/>
    </source>
</evidence>
<comment type="similarity">
    <text evidence="1">Belongs to the inositol monophosphatase superfamily.</text>
</comment>
<dbReference type="SUPFAM" id="SSF56655">
    <property type="entry name" value="Carbohydrate phosphatase"/>
    <property type="match status" value="1"/>
</dbReference>
<dbReference type="PRINTS" id="PR00377">
    <property type="entry name" value="IMPHPHTASES"/>
</dbReference>
<keyword evidence="2" id="KW-0479">Metal-binding</keyword>
<dbReference type="Pfam" id="PF00459">
    <property type="entry name" value="Inositol_P"/>
    <property type="match status" value="1"/>
</dbReference>
<gene>
    <name evidence="4" type="ORF">ACFOVS_18395</name>
</gene>
<keyword evidence="3" id="KW-0460">Magnesium</keyword>
<sequence>MTVTECERDGLIAIVRAAARSEILPRFRRLSPADVSTKASPSDLVTIADKAAERVMSAEIRRLLPDAGIVGEEAVAENPALLDRLKYAGRTVLVDPIDGTWNFVAGLATFGVILAVVEDGETIFGLLYDPVMDDWIMASRGHGALYCRPDQTPIRLHGPPRRPKSEAHAFVPLFLYPPEERSRIASVFPRWGRVTNLRCSCHEYRTLAFGHADLIAAPAPKPWDHAAGVLIVSEIGGAAWTGKMGYDTTDSNTTLIVTATAHSGQGYITDFR</sequence>
<dbReference type="PANTHER" id="PTHR20854">
    <property type="entry name" value="INOSITOL MONOPHOSPHATASE"/>
    <property type="match status" value="1"/>
</dbReference>
<dbReference type="Proteomes" id="UP001595697">
    <property type="component" value="Unassembled WGS sequence"/>
</dbReference>
<evidence type="ECO:0000313" key="4">
    <source>
        <dbReference type="EMBL" id="MFC3970064.1"/>
    </source>
</evidence>
<evidence type="ECO:0000256" key="3">
    <source>
        <dbReference type="ARBA" id="ARBA00022842"/>
    </source>
</evidence>
<name>A0ABV8ED23_9HYPH</name>
<dbReference type="Gene3D" id="3.30.540.10">
    <property type="entry name" value="Fructose-1,6-Bisphosphatase, subunit A, domain 1"/>
    <property type="match status" value="1"/>
</dbReference>
<keyword evidence="5" id="KW-1185">Reference proteome</keyword>
<dbReference type="InterPro" id="IPR000760">
    <property type="entry name" value="Inositol_monophosphatase-like"/>
</dbReference>
<evidence type="ECO:0000313" key="5">
    <source>
        <dbReference type="Proteomes" id="UP001595697"/>
    </source>
</evidence>
<dbReference type="PROSITE" id="PS00630">
    <property type="entry name" value="IMP_2"/>
    <property type="match status" value="1"/>
</dbReference>
<comment type="caution">
    <text evidence="4">The sequence shown here is derived from an EMBL/GenBank/DDBJ whole genome shotgun (WGS) entry which is preliminary data.</text>
</comment>
<dbReference type="EMBL" id="JBHSBD010000091">
    <property type="protein sequence ID" value="MFC3970064.1"/>
    <property type="molecule type" value="Genomic_DNA"/>
</dbReference>
<protein>
    <submittedName>
        <fullName evidence="4">Inositol monophosphatase family protein</fullName>
    </submittedName>
</protein>